<keyword evidence="2" id="KW-1133">Transmembrane helix</keyword>
<comment type="caution">
    <text evidence="3">The sequence shown here is derived from an EMBL/GenBank/DDBJ whole genome shotgun (WGS) entry which is preliminary data.</text>
</comment>
<accession>A0AB35FSY8</accession>
<evidence type="ECO:0000313" key="3">
    <source>
        <dbReference type="EMBL" id="MBZ2127328.1"/>
    </source>
</evidence>
<protein>
    <recommendedName>
        <fullName evidence="5">Cell division protein FtsL</fullName>
    </recommendedName>
</protein>
<dbReference type="AlphaFoldDB" id="A0AB35FSY8"/>
<evidence type="ECO:0000256" key="2">
    <source>
        <dbReference type="SAM" id="Phobius"/>
    </source>
</evidence>
<keyword evidence="1" id="KW-0175">Coiled coil</keyword>
<organism evidence="3 4">
    <name type="scientific">Streptococcus gordonii</name>
    <dbReference type="NCBI Taxonomy" id="1302"/>
    <lineage>
        <taxon>Bacteria</taxon>
        <taxon>Bacillati</taxon>
        <taxon>Bacillota</taxon>
        <taxon>Bacilli</taxon>
        <taxon>Lactobacillales</taxon>
        <taxon>Streptococcaceae</taxon>
        <taxon>Streptococcus</taxon>
    </lineage>
</organism>
<evidence type="ECO:0000256" key="1">
    <source>
        <dbReference type="SAM" id="Coils"/>
    </source>
</evidence>
<gene>
    <name evidence="3" type="ORF">K1I74_04535</name>
</gene>
<evidence type="ECO:0008006" key="5">
    <source>
        <dbReference type="Google" id="ProtNLM"/>
    </source>
</evidence>
<dbReference type="RefSeq" id="WP_061596391.1">
    <property type="nucleotide sequence ID" value="NZ_JAHZQA010000003.1"/>
</dbReference>
<feature type="coiled-coil region" evidence="1">
    <location>
        <begin position="28"/>
        <end position="62"/>
    </location>
</feature>
<sequence length="102" mass="11903">MTEPPILSQIAGATLWLASLALIMLISSIKEEIERRRIEKRNRELEAQNRELLMREAEYRAEQIARQEAEYAYYLHKKNFSTEGIEVPFHGNIRAQAVQSED</sequence>
<reference evidence="3" key="1">
    <citation type="submission" date="2021-07" db="EMBL/GenBank/DDBJ databases">
        <title>Occurrence of streptococci in the human mouth that bind to a non-human glycan.</title>
        <authorList>
            <person name="Cross B."/>
            <person name="Thamadilok S."/>
            <person name="Bensing B."/>
            <person name="Sasmal A."/>
            <person name="Khedri Z."/>
            <person name="Deng L."/>
            <person name="Yu H."/>
            <person name="Mehta A."/>
            <person name="Aluvathingal J."/>
            <person name="Nadendla S."/>
            <person name="Vickerman M."/>
            <person name="Chen X."/>
            <person name="Dewhirst F."/>
            <person name="Gill A."/>
            <person name="Lettrichova I."/>
            <person name="Diaz S."/>
            <person name="Gill S."/>
            <person name="Tettelin H."/>
            <person name="Iverson T."/>
            <person name="Sullam P."/>
            <person name="Varki A."/>
            <person name="Ruhl S."/>
        </authorList>
    </citation>
    <scope>NUCLEOTIDE SEQUENCE</scope>
    <source>
        <strain evidence="3">SK9</strain>
    </source>
</reference>
<feature type="transmembrane region" description="Helical" evidence="2">
    <location>
        <begin position="6"/>
        <end position="27"/>
    </location>
</feature>
<proteinExistence type="predicted"/>
<evidence type="ECO:0000313" key="4">
    <source>
        <dbReference type="Proteomes" id="UP000826921"/>
    </source>
</evidence>
<dbReference type="EMBL" id="JAHZQA010000003">
    <property type="protein sequence ID" value="MBZ2127328.1"/>
    <property type="molecule type" value="Genomic_DNA"/>
</dbReference>
<keyword evidence="2" id="KW-0812">Transmembrane</keyword>
<dbReference type="Proteomes" id="UP000826921">
    <property type="component" value="Unassembled WGS sequence"/>
</dbReference>
<keyword evidence="2" id="KW-0472">Membrane</keyword>
<name>A0AB35FSY8_STRGN</name>